<dbReference type="EMBL" id="ABJB010891991">
    <property type="status" value="NOT_ANNOTATED_CDS"/>
    <property type="molecule type" value="Genomic_DNA"/>
</dbReference>
<dbReference type="HOGENOM" id="CLU_2136200_0_0_1"/>
<dbReference type="STRING" id="6945.B7QK56"/>
<name>B7QK56_IXOSC</name>
<dbReference type="InParanoid" id="B7QK56"/>
<evidence type="ECO:0000313" key="3">
    <source>
        <dbReference type="EnsemblMetazoa" id="ISCW013771-PA"/>
    </source>
</evidence>
<keyword evidence="4" id="KW-1185">Reference proteome</keyword>
<dbReference type="EnsemblMetazoa" id="ISCW013771-RA">
    <property type="protein sequence ID" value="ISCW013771-PA"/>
    <property type="gene ID" value="ISCW013771"/>
</dbReference>
<reference evidence="3" key="2">
    <citation type="submission" date="2020-05" db="UniProtKB">
        <authorList>
            <consortium name="EnsemblMetazoa"/>
        </authorList>
    </citation>
    <scope>IDENTIFICATION</scope>
    <source>
        <strain evidence="3">wikel</strain>
    </source>
</reference>
<evidence type="ECO:0000313" key="2">
    <source>
        <dbReference type="EMBL" id="EEC19228.1"/>
    </source>
</evidence>
<gene>
    <name evidence="2" type="ORF">IscW_ISCW013771</name>
</gene>
<dbReference type="Proteomes" id="UP000001555">
    <property type="component" value="Unassembled WGS sequence"/>
</dbReference>
<reference evidence="2 4" key="1">
    <citation type="submission" date="2008-03" db="EMBL/GenBank/DDBJ databases">
        <title>Annotation of Ixodes scapularis.</title>
        <authorList>
            <consortium name="Ixodes scapularis Genome Project Consortium"/>
            <person name="Caler E."/>
            <person name="Hannick L.I."/>
            <person name="Bidwell S."/>
            <person name="Joardar V."/>
            <person name="Thiagarajan M."/>
            <person name="Amedeo P."/>
            <person name="Galinsky K.J."/>
            <person name="Schobel S."/>
            <person name="Inman J."/>
            <person name="Hostetler J."/>
            <person name="Miller J."/>
            <person name="Hammond M."/>
            <person name="Megy K."/>
            <person name="Lawson D."/>
            <person name="Kodira C."/>
            <person name="Sutton G."/>
            <person name="Meyer J."/>
            <person name="Hill C.A."/>
            <person name="Birren B."/>
            <person name="Nene V."/>
            <person name="Collins F."/>
            <person name="Alarcon-Chaidez F."/>
            <person name="Wikel S."/>
            <person name="Strausberg R."/>
        </authorList>
    </citation>
    <scope>NUCLEOTIDE SEQUENCE [LARGE SCALE GENOMIC DNA]</scope>
    <source>
        <strain evidence="4">Wikel</strain>
        <strain evidence="2">Wikel colony</strain>
    </source>
</reference>
<dbReference type="PaxDb" id="6945-B7QK56"/>
<dbReference type="GO" id="GO:0003676">
    <property type="term" value="F:nucleic acid binding"/>
    <property type="evidence" value="ECO:0007669"/>
    <property type="project" value="InterPro"/>
</dbReference>
<organism>
    <name type="scientific">Ixodes scapularis</name>
    <name type="common">Black-legged tick</name>
    <name type="synonym">Deer tick</name>
    <dbReference type="NCBI Taxonomy" id="6945"/>
    <lineage>
        <taxon>Eukaryota</taxon>
        <taxon>Metazoa</taxon>
        <taxon>Ecdysozoa</taxon>
        <taxon>Arthropoda</taxon>
        <taxon>Chelicerata</taxon>
        <taxon>Arachnida</taxon>
        <taxon>Acari</taxon>
        <taxon>Parasitiformes</taxon>
        <taxon>Ixodida</taxon>
        <taxon>Ixodoidea</taxon>
        <taxon>Ixodidae</taxon>
        <taxon>Ixodinae</taxon>
        <taxon>Ixodes</taxon>
    </lineage>
</organism>
<evidence type="ECO:0000259" key="1">
    <source>
        <dbReference type="Pfam" id="PF03184"/>
    </source>
</evidence>
<sequence length="115" mass="12648">MLVLDSFRGHIIDRVKKTVANAGCDLVIIPGGMTSILQPLDVVLNKPFKDRVGVLYRLAEPGRQPEDTNGAHEACISQHRGTVVERCVVWTACQHGPRRIFKVLHLCAASPGRPQ</sequence>
<protein>
    <submittedName>
        <fullName evidence="2 3">POGO family transposase, putative</fullName>
    </submittedName>
</protein>
<evidence type="ECO:0000313" key="4">
    <source>
        <dbReference type="Proteomes" id="UP000001555"/>
    </source>
</evidence>
<dbReference type="VEuPathDB" id="VectorBase:ISCI013771"/>
<dbReference type="VEuPathDB" id="VectorBase:ISCW013771"/>
<proteinExistence type="predicted"/>
<dbReference type="EMBL" id="DS957058">
    <property type="protein sequence ID" value="EEC19228.1"/>
    <property type="molecule type" value="Genomic_DNA"/>
</dbReference>
<dbReference type="Pfam" id="PF03184">
    <property type="entry name" value="DDE_1"/>
    <property type="match status" value="1"/>
</dbReference>
<dbReference type="InterPro" id="IPR004875">
    <property type="entry name" value="DDE_SF_endonuclease_dom"/>
</dbReference>
<feature type="domain" description="DDE-1" evidence="1">
    <location>
        <begin position="1"/>
        <end position="53"/>
    </location>
</feature>
<dbReference type="AlphaFoldDB" id="B7QK56"/>
<accession>B7QK56</accession>